<keyword evidence="3" id="KW-0732">Signal</keyword>
<gene>
    <name evidence="12" type="ORF">ACEWY4_024000</name>
</gene>
<name>A0ABD1IZ54_9TELE</name>
<dbReference type="Pfam" id="PF00041">
    <property type="entry name" value="fn3"/>
    <property type="match status" value="1"/>
</dbReference>
<dbReference type="CDD" id="cd00063">
    <property type="entry name" value="FN3"/>
    <property type="match status" value="1"/>
</dbReference>
<dbReference type="Gene3D" id="2.60.40.10">
    <property type="entry name" value="Immunoglobulins"/>
    <property type="match status" value="1"/>
</dbReference>
<keyword evidence="5" id="KW-0547">Nucleotide-binding</keyword>
<dbReference type="InterPro" id="IPR036116">
    <property type="entry name" value="FN3_sf"/>
</dbReference>
<dbReference type="GO" id="GO:0016020">
    <property type="term" value="C:membrane"/>
    <property type="evidence" value="ECO:0007669"/>
    <property type="project" value="UniProtKB-SubCell"/>
</dbReference>
<organism evidence="12 13">
    <name type="scientific">Coilia grayii</name>
    <name type="common">Gray's grenadier anchovy</name>
    <dbReference type="NCBI Taxonomy" id="363190"/>
    <lineage>
        <taxon>Eukaryota</taxon>
        <taxon>Metazoa</taxon>
        <taxon>Chordata</taxon>
        <taxon>Craniata</taxon>
        <taxon>Vertebrata</taxon>
        <taxon>Euteleostomi</taxon>
        <taxon>Actinopterygii</taxon>
        <taxon>Neopterygii</taxon>
        <taxon>Teleostei</taxon>
        <taxon>Clupei</taxon>
        <taxon>Clupeiformes</taxon>
        <taxon>Clupeoidei</taxon>
        <taxon>Engraulidae</taxon>
        <taxon>Coilinae</taxon>
        <taxon>Coilia</taxon>
    </lineage>
</organism>
<evidence type="ECO:0000256" key="7">
    <source>
        <dbReference type="ARBA" id="ARBA00022989"/>
    </source>
</evidence>
<reference evidence="12 13" key="1">
    <citation type="submission" date="2024-09" db="EMBL/GenBank/DDBJ databases">
        <title>A chromosome-level genome assembly of Gray's grenadier anchovy, Coilia grayii.</title>
        <authorList>
            <person name="Fu Z."/>
        </authorList>
    </citation>
    <scope>NUCLEOTIDE SEQUENCE [LARGE SCALE GENOMIC DNA]</scope>
    <source>
        <strain evidence="12">G4</strain>
        <tissue evidence="12">Muscle</tissue>
    </source>
</reference>
<keyword evidence="2" id="KW-0812">Transmembrane</keyword>
<dbReference type="PANTHER" id="PTHR46877:SF16">
    <property type="entry name" value="EPHRIN TYPE-A RECEPTOR 10"/>
    <property type="match status" value="1"/>
</dbReference>
<dbReference type="SUPFAM" id="SSF49265">
    <property type="entry name" value="Fibronectin type III"/>
    <property type="match status" value="1"/>
</dbReference>
<dbReference type="EMBL" id="JBHFQA010000021">
    <property type="protein sequence ID" value="KAL2080207.1"/>
    <property type="molecule type" value="Genomic_DNA"/>
</dbReference>
<comment type="caution">
    <text evidence="12">The sequence shown here is derived from an EMBL/GenBank/DDBJ whole genome shotgun (WGS) entry which is preliminary data.</text>
</comment>
<evidence type="ECO:0000256" key="9">
    <source>
        <dbReference type="ARBA" id="ARBA00023170"/>
    </source>
</evidence>
<keyword evidence="9" id="KW-0675">Receptor</keyword>
<dbReference type="FunFam" id="2.60.40.10:FF:000059">
    <property type="entry name" value="Ephrin type-A receptor 6"/>
    <property type="match status" value="1"/>
</dbReference>
<dbReference type="AlphaFoldDB" id="A0ABD1IZ54"/>
<keyword evidence="4" id="KW-0677">Repeat</keyword>
<protein>
    <recommendedName>
        <fullName evidence="11">Fibronectin type-III domain-containing protein</fullName>
    </recommendedName>
</protein>
<keyword evidence="13" id="KW-1185">Reference proteome</keyword>
<dbReference type="FunFam" id="2.10.50.10:FF:000001">
    <property type="entry name" value="Ephrin type-A receptor 5"/>
    <property type="match status" value="1"/>
</dbReference>
<dbReference type="InterPro" id="IPR013783">
    <property type="entry name" value="Ig-like_fold"/>
</dbReference>
<evidence type="ECO:0000256" key="5">
    <source>
        <dbReference type="ARBA" id="ARBA00022741"/>
    </source>
</evidence>
<dbReference type="InterPro" id="IPR050449">
    <property type="entry name" value="Ephrin_rcpt_TKs"/>
</dbReference>
<evidence type="ECO:0000259" key="11">
    <source>
        <dbReference type="SMART" id="SM00060"/>
    </source>
</evidence>
<dbReference type="PANTHER" id="PTHR46877">
    <property type="entry name" value="EPH RECEPTOR A5"/>
    <property type="match status" value="1"/>
</dbReference>
<evidence type="ECO:0000256" key="1">
    <source>
        <dbReference type="ARBA" id="ARBA00004167"/>
    </source>
</evidence>
<evidence type="ECO:0000256" key="3">
    <source>
        <dbReference type="ARBA" id="ARBA00022729"/>
    </source>
</evidence>
<evidence type="ECO:0000256" key="6">
    <source>
        <dbReference type="ARBA" id="ARBA00022840"/>
    </source>
</evidence>
<comment type="subcellular location">
    <subcellularLocation>
        <location evidence="1">Membrane</location>
        <topology evidence="1">Single-pass membrane protein</topology>
    </subcellularLocation>
</comment>
<sequence>MRLQQINYSPSPPAPACQSGFGGSVSEEGVSRNHAKQEPSRRGKGASPARGSQDQLPDEASRLRLCTRLRLCSRPPAQSVHWSVCPLRAHQSLFLENPPPPPPKFKSEPSCPPGSYKMSSRQQECFPCPAHSMAEEEGSVVCLCEDDHFRTPLDSPSAPCTRPPSPPRNLVYTLKQATVILEWAPPSDTGGRGDLTYSVGCRRCVRVTYASSAAGASSAASSSSSAALSGGGGGADTQCEPCGPSVGFVPQQSGLTERTVTVVNLLPNANYTFTVEALNGVSELLPNKRFYTQVNVSTSLAGKTT</sequence>
<dbReference type="InterPro" id="IPR003961">
    <property type="entry name" value="FN3_dom"/>
</dbReference>
<evidence type="ECO:0000313" key="13">
    <source>
        <dbReference type="Proteomes" id="UP001591681"/>
    </source>
</evidence>
<dbReference type="SMART" id="SM00060">
    <property type="entry name" value="FN3"/>
    <property type="match status" value="1"/>
</dbReference>
<dbReference type="GO" id="GO:0005524">
    <property type="term" value="F:ATP binding"/>
    <property type="evidence" value="ECO:0007669"/>
    <property type="project" value="UniProtKB-KW"/>
</dbReference>
<keyword evidence="7" id="KW-1133">Transmembrane helix</keyword>
<evidence type="ECO:0000256" key="2">
    <source>
        <dbReference type="ARBA" id="ARBA00022692"/>
    </source>
</evidence>
<feature type="domain" description="Fibronectin type-III" evidence="11">
    <location>
        <begin position="164"/>
        <end position="284"/>
    </location>
</feature>
<feature type="region of interest" description="Disordered" evidence="10">
    <location>
        <begin position="1"/>
        <end position="59"/>
    </location>
</feature>
<dbReference type="Gene3D" id="2.10.50.10">
    <property type="entry name" value="Tumor Necrosis Factor Receptor, subunit A, domain 2"/>
    <property type="match status" value="1"/>
</dbReference>
<evidence type="ECO:0000256" key="4">
    <source>
        <dbReference type="ARBA" id="ARBA00022737"/>
    </source>
</evidence>
<proteinExistence type="predicted"/>
<accession>A0ABD1IZ54</accession>
<dbReference type="Proteomes" id="UP001591681">
    <property type="component" value="Unassembled WGS sequence"/>
</dbReference>
<evidence type="ECO:0000256" key="8">
    <source>
        <dbReference type="ARBA" id="ARBA00023136"/>
    </source>
</evidence>
<evidence type="ECO:0000313" key="12">
    <source>
        <dbReference type="EMBL" id="KAL2080207.1"/>
    </source>
</evidence>
<evidence type="ECO:0000256" key="10">
    <source>
        <dbReference type="SAM" id="MobiDB-lite"/>
    </source>
</evidence>
<keyword evidence="6" id="KW-0067">ATP-binding</keyword>
<feature type="compositionally biased region" description="Basic and acidic residues" evidence="10">
    <location>
        <begin position="29"/>
        <end position="41"/>
    </location>
</feature>
<keyword evidence="8" id="KW-0472">Membrane</keyword>